<name>A0A2P4S5K9_BAMTH</name>
<evidence type="ECO:0000313" key="2">
    <source>
        <dbReference type="Proteomes" id="UP000237246"/>
    </source>
</evidence>
<proteinExistence type="predicted"/>
<accession>A0A2P4S5K9</accession>
<keyword evidence="2" id="KW-1185">Reference proteome</keyword>
<reference evidence="1 2" key="1">
    <citation type="submission" date="2018-01" db="EMBL/GenBank/DDBJ databases">
        <title>Comparison of the Chinese Bamboo Partridge and Red Junglefowl genome sequences highlights the importance of demography in genome evolution.</title>
        <authorList>
            <person name="Tiley G.P."/>
            <person name="Kimball R.T."/>
            <person name="Braun E.L."/>
            <person name="Burleigh J.G."/>
        </authorList>
    </citation>
    <scope>NUCLEOTIDE SEQUENCE [LARGE SCALE GENOMIC DNA]</scope>
    <source>
        <strain evidence="1">RTK389</strain>
        <tissue evidence="1">Blood</tissue>
    </source>
</reference>
<sequence length="24" mass="2866">MCYTGCCFWREVLVRLLVCLEESI</sequence>
<gene>
    <name evidence="1" type="ORF">CIB84_016865</name>
</gene>
<evidence type="ECO:0000313" key="1">
    <source>
        <dbReference type="EMBL" id="POI19390.1"/>
    </source>
</evidence>
<comment type="caution">
    <text evidence="1">The sequence shown here is derived from an EMBL/GenBank/DDBJ whole genome shotgun (WGS) entry which is preliminary data.</text>
</comment>
<dbReference type="AlphaFoldDB" id="A0A2P4S5K9"/>
<dbReference type="Proteomes" id="UP000237246">
    <property type="component" value="Unassembled WGS sequence"/>
</dbReference>
<protein>
    <submittedName>
        <fullName evidence="1">Uncharacterized protein</fullName>
    </submittedName>
</protein>
<organism evidence="1 2">
    <name type="scientific">Bambusicola thoracicus</name>
    <name type="common">Chinese bamboo-partridge</name>
    <name type="synonym">Perdix thoracica</name>
    <dbReference type="NCBI Taxonomy" id="9083"/>
    <lineage>
        <taxon>Eukaryota</taxon>
        <taxon>Metazoa</taxon>
        <taxon>Chordata</taxon>
        <taxon>Craniata</taxon>
        <taxon>Vertebrata</taxon>
        <taxon>Euteleostomi</taxon>
        <taxon>Archelosauria</taxon>
        <taxon>Archosauria</taxon>
        <taxon>Dinosauria</taxon>
        <taxon>Saurischia</taxon>
        <taxon>Theropoda</taxon>
        <taxon>Coelurosauria</taxon>
        <taxon>Aves</taxon>
        <taxon>Neognathae</taxon>
        <taxon>Galloanserae</taxon>
        <taxon>Galliformes</taxon>
        <taxon>Phasianidae</taxon>
        <taxon>Perdicinae</taxon>
        <taxon>Bambusicola</taxon>
    </lineage>
</organism>
<dbReference type="EMBL" id="PPHD01102820">
    <property type="protein sequence ID" value="POI19390.1"/>
    <property type="molecule type" value="Genomic_DNA"/>
</dbReference>